<proteinExistence type="predicted"/>
<organism evidence="3 4">
    <name type="scientific">Phormidesmis priestleyi Ana</name>
    <dbReference type="NCBI Taxonomy" id="1666911"/>
    <lineage>
        <taxon>Bacteria</taxon>
        <taxon>Bacillati</taxon>
        <taxon>Cyanobacteriota</taxon>
        <taxon>Cyanophyceae</taxon>
        <taxon>Leptolyngbyales</taxon>
        <taxon>Leptolyngbyaceae</taxon>
        <taxon>Phormidesmis</taxon>
    </lineage>
</organism>
<dbReference type="STRING" id="1666911.HLUCCA11_08555"/>
<keyword evidence="2" id="KW-0472">Membrane</keyword>
<feature type="transmembrane region" description="Helical" evidence="2">
    <location>
        <begin position="211"/>
        <end position="232"/>
    </location>
</feature>
<feature type="compositionally biased region" description="Basic and acidic residues" evidence="1">
    <location>
        <begin position="14"/>
        <end position="30"/>
    </location>
</feature>
<gene>
    <name evidence="3" type="ORF">HLUCCA11_08555</name>
</gene>
<accession>A0A0P7ZLT7</accession>
<evidence type="ECO:0000256" key="1">
    <source>
        <dbReference type="SAM" id="MobiDB-lite"/>
    </source>
</evidence>
<feature type="region of interest" description="Disordered" evidence="1">
    <location>
        <begin position="294"/>
        <end position="322"/>
    </location>
</feature>
<comment type="caution">
    <text evidence="3">The sequence shown here is derived from an EMBL/GenBank/DDBJ whole genome shotgun (WGS) entry which is preliminary data.</text>
</comment>
<dbReference type="Proteomes" id="UP000050465">
    <property type="component" value="Unassembled WGS sequence"/>
</dbReference>
<sequence>MVDQRPADQSLDQRALDPRAQDPREDVPEHARTADGLALPLQAVLSSLNVNLEDELNRYRRNQLTAGFSVKDAFVGLEDPVFDLDSIGSFDKSLEPTITVSTLVLPAKLNDLPPPPPNKRLLATQVMNPSADQVEGLEGQVKGLFDELSHSGTHLTEGLAQAHLSSAADSNGGFDGYLASSEKLIESLNEVPLMPEPVDTTFRPKRKTVSLIAGATLGLLGLLAGLGASYLMSNPTVAQRLAKGFSRDKPMVAEASKKNFDPPGPDLSVQEFVDIDISNLSSLDMPQSAIAPFPSTASAPSSVLPPIEGQPSSLDAQPGSELPAATQSVQSVVIPANANYYVTVPFTTEQGLVAVRQAVEEAFVRQFADGNRIQLAVFDSPEAAQALIEELKPQGVSAQLYGPTAE</sequence>
<name>A0A0P7ZLT7_9CYAN</name>
<evidence type="ECO:0000313" key="3">
    <source>
        <dbReference type="EMBL" id="KPQ35936.1"/>
    </source>
</evidence>
<dbReference type="EMBL" id="LJZR01000009">
    <property type="protein sequence ID" value="KPQ35936.1"/>
    <property type="molecule type" value="Genomic_DNA"/>
</dbReference>
<dbReference type="AlphaFoldDB" id="A0A0P7ZLT7"/>
<evidence type="ECO:0000313" key="4">
    <source>
        <dbReference type="Proteomes" id="UP000050465"/>
    </source>
</evidence>
<feature type="region of interest" description="Disordered" evidence="1">
    <location>
        <begin position="1"/>
        <end position="30"/>
    </location>
</feature>
<evidence type="ECO:0000256" key="2">
    <source>
        <dbReference type="SAM" id="Phobius"/>
    </source>
</evidence>
<keyword evidence="2" id="KW-0812">Transmembrane</keyword>
<protein>
    <submittedName>
        <fullName evidence="3">Sporulation related domain</fullName>
    </submittedName>
</protein>
<keyword evidence="2" id="KW-1133">Transmembrane helix</keyword>
<reference evidence="3 4" key="1">
    <citation type="submission" date="2015-09" db="EMBL/GenBank/DDBJ databases">
        <title>Identification and resolution of microdiversity through metagenomic sequencing of parallel consortia.</title>
        <authorList>
            <person name="Nelson W.C."/>
            <person name="Romine M.F."/>
            <person name="Lindemann S.R."/>
        </authorList>
    </citation>
    <scope>NUCLEOTIDE SEQUENCE [LARGE SCALE GENOMIC DNA]</scope>
    <source>
        <strain evidence="3">Ana</strain>
    </source>
</reference>